<evidence type="ECO:0000256" key="1">
    <source>
        <dbReference type="ARBA" id="ARBA00008520"/>
    </source>
</evidence>
<evidence type="ECO:0000313" key="5">
    <source>
        <dbReference type="Proteomes" id="UP000521358"/>
    </source>
</evidence>
<name>A0A7X6D7W0_9ENTE</name>
<protein>
    <submittedName>
        <fullName evidence="4">Carbohydrate ABC transporter substrate-binding protein</fullName>
    </submittedName>
</protein>
<gene>
    <name evidence="4" type="ORF">HED35_04965</name>
</gene>
<keyword evidence="3" id="KW-0732">Signal</keyword>
<dbReference type="PROSITE" id="PS51257">
    <property type="entry name" value="PROKAR_LIPOPROTEIN"/>
    <property type="match status" value="1"/>
</dbReference>
<dbReference type="Gene3D" id="3.40.190.10">
    <property type="entry name" value="Periplasmic binding protein-like II"/>
    <property type="match status" value="2"/>
</dbReference>
<dbReference type="RefSeq" id="WP_167806643.1">
    <property type="nucleotide sequence ID" value="NZ_JAAVMB010000004.1"/>
</dbReference>
<dbReference type="GO" id="GO:0055085">
    <property type="term" value="P:transmembrane transport"/>
    <property type="evidence" value="ECO:0007669"/>
    <property type="project" value="InterPro"/>
</dbReference>
<comment type="caution">
    <text evidence="4">The sequence shown here is derived from an EMBL/GenBank/DDBJ whole genome shotgun (WGS) entry which is preliminary data.</text>
</comment>
<dbReference type="GO" id="GO:0055052">
    <property type="term" value="C:ATP-binding cassette (ABC) transporter complex, substrate-binding subunit-containing"/>
    <property type="evidence" value="ECO:0007669"/>
    <property type="project" value="TreeGrafter"/>
</dbReference>
<organism evidence="4 5">
    <name type="scientific">Vagococcus fluvialis</name>
    <dbReference type="NCBI Taxonomy" id="2738"/>
    <lineage>
        <taxon>Bacteria</taxon>
        <taxon>Bacillati</taxon>
        <taxon>Bacillota</taxon>
        <taxon>Bacilli</taxon>
        <taxon>Lactobacillales</taxon>
        <taxon>Enterococcaceae</taxon>
        <taxon>Vagococcus</taxon>
    </lineage>
</organism>
<comment type="similarity">
    <text evidence="1">Belongs to the bacterial solute-binding protein 1 family.</text>
</comment>
<dbReference type="PROSITE" id="PS01037">
    <property type="entry name" value="SBP_BACTERIAL_1"/>
    <property type="match status" value="1"/>
</dbReference>
<evidence type="ECO:0000313" key="4">
    <source>
        <dbReference type="EMBL" id="NKC67432.1"/>
    </source>
</evidence>
<proteinExistence type="inferred from homology"/>
<dbReference type="GO" id="GO:0042956">
    <property type="term" value="P:maltodextrin transmembrane transport"/>
    <property type="evidence" value="ECO:0007669"/>
    <property type="project" value="TreeGrafter"/>
</dbReference>
<dbReference type="GO" id="GO:1901982">
    <property type="term" value="F:maltose binding"/>
    <property type="evidence" value="ECO:0007669"/>
    <property type="project" value="TreeGrafter"/>
</dbReference>
<dbReference type="EMBL" id="JAAVMB010000004">
    <property type="protein sequence ID" value="NKC67432.1"/>
    <property type="molecule type" value="Genomic_DNA"/>
</dbReference>
<dbReference type="InterPro" id="IPR006061">
    <property type="entry name" value="SBP_1_CS"/>
</dbReference>
<dbReference type="AlphaFoldDB" id="A0A7X6D7W0"/>
<dbReference type="Proteomes" id="UP000521358">
    <property type="component" value="Unassembled WGS sequence"/>
</dbReference>
<dbReference type="PANTHER" id="PTHR30061:SF50">
    <property type="entry name" value="MALTOSE_MALTODEXTRIN-BINDING PERIPLASMIC PROTEIN"/>
    <property type="match status" value="1"/>
</dbReference>
<evidence type="ECO:0000256" key="2">
    <source>
        <dbReference type="ARBA" id="ARBA00022448"/>
    </source>
</evidence>
<dbReference type="PANTHER" id="PTHR30061">
    <property type="entry name" value="MALTOSE-BINDING PERIPLASMIC PROTEIN"/>
    <property type="match status" value="1"/>
</dbReference>
<sequence>MKLKKLVFGTLLTTLFLGACSNGNKQADSKDDSVSGEITVLTDRTDGEALFKQIEADFIKEYPEVTKVTFENIADYDKSVTTRLNSGEYGDVLFIPFSMAGNREKYPNYFESLGTTKDLGEKYLDVYEADYKDDVYGLPVALNSLGIIYNEAVLKEAGITDTPTTTKDFIKDLEKIKETTNATPFYSNYQAVAIWAGALTSFGGEQFKSETLESGDAFKEGMPIREVMDLFYEMSSKGLIEKDPMTLDSQTAFSQLAKGEIAMLMHGSQEVPTIQNLTKDPIKIMNFPVETDGKTSFPIGAPAVIGVNKHSKNKKTAETFLDYFVSNKSGYVKDLNGMPNLKADLSKEEKELIDNSNVILTVATETPETNAKYTEIANEVGVARLTDVLQQVINIGLYPDKNISYEDYVTELSNKWTTAAKNHE</sequence>
<dbReference type="SUPFAM" id="SSF53850">
    <property type="entry name" value="Periplasmic binding protein-like II"/>
    <property type="match status" value="1"/>
</dbReference>
<keyword evidence="2" id="KW-0813">Transport</keyword>
<reference evidence="4 5" key="1">
    <citation type="submission" date="2020-03" db="EMBL/GenBank/DDBJ databases">
        <title>Bacterial samples isolated from urine from healthy bovine heifers (Gyr breed).</title>
        <authorList>
            <person name="Giannattasio-Ferraz S."/>
            <person name="Maskeri L."/>
            <person name="Penido A."/>
            <person name="Barbosa-Stancioli E.F."/>
            <person name="Putonti C."/>
        </authorList>
    </citation>
    <scope>NUCLEOTIDE SEQUENCE [LARGE SCALE GENOMIC DNA]</scope>
    <source>
        <strain evidence="4 5">UFMG-H7</strain>
    </source>
</reference>
<dbReference type="GO" id="GO:0015768">
    <property type="term" value="P:maltose transport"/>
    <property type="evidence" value="ECO:0007669"/>
    <property type="project" value="TreeGrafter"/>
</dbReference>
<evidence type="ECO:0000256" key="3">
    <source>
        <dbReference type="ARBA" id="ARBA00022729"/>
    </source>
</evidence>
<accession>A0A7X6D7W0</accession>
<dbReference type="InterPro" id="IPR006059">
    <property type="entry name" value="SBP"/>
</dbReference>
<dbReference type="Pfam" id="PF01547">
    <property type="entry name" value="SBP_bac_1"/>
    <property type="match status" value="1"/>
</dbReference>